<sequence>MLANCVKSSVNILRGTTEAERKTLNRRCRNGELHRVHPNTFMPTTEWSTLDATGRRRVTHLTAVDSREDMVVVGRSAALAWGLEIFDRRIADAELRSHAADPDPEVNNDIIELAHPTRRRYETRGLVHERKLGWGPEDLRRVDGRPVTSVGATVADIMLRHGLDHGLVAADSALRAGHSAIELARSANRSTNPRRALQTVAYATQFADSAAESILRAQIIEAGLPAPEVQLRVFRADKVLIGYVDLGFPGHLAMIEVHGKGKFLGAYGDPGERSYREWRRESELIAEGLAVLRVTWEEILSGEALRRIRELLVAQRAKIAAGARTTARFVGAGERWPDGYRTRRVRGNDAA</sequence>
<dbReference type="SUPFAM" id="SSF52980">
    <property type="entry name" value="Restriction endonuclease-like"/>
    <property type="match status" value="1"/>
</dbReference>
<dbReference type="InterPro" id="IPR011335">
    <property type="entry name" value="Restrct_endonuc-II-like"/>
</dbReference>
<evidence type="ECO:0000313" key="2">
    <source>
        <dbReference type="Proteomes" id="UP001558353"/>
    </source>
</evidence>
<dbReference type="EMBL" id="JAYWMA010000001">
    <property type="protein sequence ID" value="MEX3527618.1"/>
    <property type="molecule type" value="Genomic_DNA"/>
</dbReference>
<dbReference type="RefSeq" id="WP_368521850.1">
    <property type="nucleotide sequence ID" value="NZ_JAYWMA010000001.1"/>
</dbReference>
<evidence type="ECO:0000313" key="1">
    <source>
        <dbReference type="EMBL" id="MEX3527618.1"/>
    </source>
</evidence>
<dbReference type="Proteomes" id="UP001558353">
    <property type="component" value="Unassembled WGS sequence"/>
</dbReference>
<gene>
    <name evidence="1" type="ORF">VVR64_00850</name>
</gene>
<proteinExistence type="predicted"/>
<reference evidence="1 2" key="1">
    <citation type="journal article" date="2024" name="Fungal Genet. Biol.">
        <title>The porcine skin microbiome exhibits broad fungal antagonism.</title>
        <authorList>
            <person name="De La Cruz K.F."/>
            <person name="Townsend E.C."/>
            <person name="Alex Cheong J.Z."/>
            <person name="Salamzade R."/>
            <person name="Liu A."/>
            <person name="Sandstrom S."/>
            <person name="Davila E."/>
            <person name="Huang L."/>
            <person name="Xu K.H."/>
            <person name="Wu S.Y."/>
            <person name="Meudt J.J."/>
            <person name="Shanmuganayagam D."/>
            <person name="Gibson A.L.F."/>
            <person name="Kalan L.R."/>
        </authorList>
    </citation>
    <scope>NUCLEOTIDE SEQUENCE [LARGE SCALE GENOMIC DNA]</scope>
    <source>
        <strain evidence="1 2">LK2569</strain>
    </source>
</reference>
<keyword evidence="2" id="KW-1185">Reference proteome</keyword>
<accession>A0ABV3US29</accession>
<comment type="caution">
    <text evidence="1">The sequence shown here is derived from an EMBL/GenBank/DDBJ whole genome shotgun (WGS) entry which is preliminary data.</text>
</comment>
<organism evidence="1 2">
    <name type="scientific">Corynebacterium xerosis</name>
    <dbReference type="NCBI Taxonomy" id="1725"/>
    <lineage>
        <taxon>Bacteria</taxon>
        <taxon>Bacillati</taxon>
        <taxon>Actinomycetota</taxon>
        <taxon>Actinomycetes</taxon>
        <taxon>Mycobacteriales</taxon>
        <taxon>Corynebacteriaceae</taxon>
        <taxon>Corynebacterium</taxon>
    </lineage>
</organism>
<name>A0ABV3US29_9CORY</name>
<protein>
    <recommendedName>
        <fullName evidence="3">DUF559 domain-containing protein</fullName>
    </recommendedName>
</protein>
<evidence type="ECO:0008006" key="3">
    <source>
        <dbReference type="Google" id="ProtNLM"/>
    </source>
</evidence>